<evidence type="ECO:0000256" key="5">
    <source>
        <dbReference type="ARBA" id="ARBA00022741"/>
    </source>
</evidence>
<dbReference type="InterPro" id="IPR040980">
    <property type="entry name" value="SWI2_SNF2"/>
</dbReference>
<evidence type="ECO:0000313" key="14">
    <source>
        <dbReference type="Proteomes" id="UP000606870"/>
    </source>
</evidence>
<dbReference type="EC" id="3.1.21.3" evidence="11"/>
<keyword evidence="14" id="KW-1185">Reference proteome</keyword>
<dbReference type="InterPro" id="IPR055180">
    <property type="entry name" value="HsdR_RecA-like_helicase_dom_2"/>
</dbReference>
<organism evidence="13 14">
    <name type="scientific">Megasphaera hominis</name>
    <dbReference type="NCBI Taxonomy" id="159836"/>
    <lineage>
        <taxon>Bacteria</taxon>
        <taxon>Bacillati</taxon>
        <taxon>Bacillota</taxon>
        <taxon>Negativicutes</taxon>
        <taxon>Veillonellales</taxon>
        <taxon>Veillonellaceae</taxon>
        <taxon>Megasphaera</taxon>
    </lineage>
</organism>
<dbReference type="PANTHER" id="PTHR30195">
    <property type="entry name" value="TYPE I SITE-SPECIFIC DEOXYRIBONUCLEASE PROTEIN SUBUNIT M AND R"/>
    <property type="match status" value="1"/>
</dbReference>
<comment type="function">
    <text evidence="11">Subunit R is required for both nuclease and ATPase activities, but not for modification.</text>
</comment>
<evidence type="ECO:0000256" key="8">
    <source>
        <dbReference type="ARBA" id="ARBA00022801"/>
    </source>
</evidence>
<dbReference type="Gene3D" id="3.90.1570.50">
    <property type="match status" value="1"/>
</dbReference>
<dbReference type="InterPro" id="IPR051268">
    <property type="entry name" value="Type-I_R_enzyme_R_subunit"/>
</dbReference>
<dbReference type="Gene3D" id="3.40.50.300">
    <property type="entry name" value="P-loop containing nucleotide triphosphate hydrolases"/>
    <property type="match status" value="2"/>
</dbReference>
<dbReference type="InterPro" id="IPR004473">
    <property type="entry name" value="Restrct_endonuc_typeI_HsdR"/>
</dbReference>
<dbReference type="CDD" id="cd18030">
    <property type="entry name" value="DEXHc_RE_I_HsdR"/>
    <property type="match status" value="1"/>
</dbReference>
<evidence type="ECO:0000256" key="6">
    <source>
        <dbReference type="ARBA" id="ARBA00022747"/>
    </source>
</evidence>
<dbReference type="NCBIfam" id="TIGR00348">
    <property type="entry name" value="hsdR"/>
    <property type="match status" value="1"/>
</dbReference>
<dbReference type="SMART" id="SM00487">
    <property type="entry name" value="DEXDc"/>
    <property type="match status" value="1"/>
</dbReference>
<evidence type="ECO:0000256" key="1">
    <source>
        <dbReference type="ARBA" id="ARBA00000851"/>
    </source>
</evidence>
<comment type="similarity">
    <text evidence="2 11">Belongs to the HsdR family.</text>
</comment>
<dbReference type="Proteomes" id="UP000606870">
    <property type="component" value="Unassembled WGS sequence"/>
</dbReference>
<evidence type="ECO:0000256" key="11">
    <source>
        <dbReference type="RuleBase" id="RU364115"/>
    </source>
</evidence>
<dbReference type="InterPro" id="IPR021810">
    <property type="entry name" value="T1RH-like_C"/>
</dbReference>
<dbReference type="Pfam" id="PF22679">
    <property type="entry name" value="T1R_D3-like"/>
    <property type="match status" value="1"/>
</dbReference>
<accession>A0ABR6VF66</accession>
<dbReference type="SUPFAM" id="SSF52540">
    <property type="entry name" value="P-loop containing nucleoside triphosphate hydrolases"/>
    <property type="match status" value="2"/>
</dbReference>
<dbReference type="Pfam" id="PF11867">
    <property type="entry name" value="T1RH-like_C"/>
    <property type="match status" value="1"/>
</dbReference>
<keyword evidence="4" id="KW-0540">Nuclease</keyword>
<dbReference type="Pfam" id="PF04313">
    <property type="entry name" value="HSDR_N"/>
    <property type="match status" value="1"/>
</dbReference>
<dbReference type="InterPro" id="IPR014001">
    <property type="entry name" value="Helicase_ATP-bd"/>
</dbReference>
<dbReference type="InterPro" id="IPR027417">
    <property type="entry name" value="P-loop_NTPase"/>
</dbReference>
<evidence type="ECO:0000259" key="12">
    <source>
        <dbReference type="SMART" id="SM00487"/>
    </source>
</evidence>
<keyword evidence="10 11" id="KW-0238">DNA-binding</keyword>
<proteinExistence type="inferred from homology"/>
<dbReference type="PANTHER" id="PTHR30195:SF15">
    <property type="entry name" value="TYPE I RESTRICTION ENZYME HINDI ENDONUCLEASE SUBUNIT"/>
    <property type="match status" value="1"/>
</dbReference>
<dbReference type="GO" id="GO:0004519">
    <property type="term" value="F:endonuclease activity"/>
    <property type="evidence" value="ECO:0007669"/>
    <property type="project" value="UniProtKB-KW"/>
</dbReference>
<sequence length="1025" mass="117607">MESSYTEANYENSIVELLEKMGYTYCYGPDFSRDLTDPIMEDQLKNSLETVNPKLPSQAINEAIYKIKNYEAGALVSKNEVFMDYLQNGVSVSYQDNGQEKSTLVKLVDYDNVSNNSFIVANQWTFKEYETKRADIVVFLNGLPVVLVELKSPKNEEVTIKDAYLQLQNYMKSIESVFIFNAFCVISDQSQTRVGSITASLDRFMEWKTVDGNYKNTRLADFTTLFRGMFEKNRFLDIIHNFICFSKESGGDAKILAAYHQYFAVHKAIESTIKASGKNGDGRGGVFWHTQGSGKSLSMVFYAHLLQQVMNSPTIVVITDRNDLDDQLFTQFSKCKDFLRQTPVQADKRSLSVSEKSTSSKLIGLMDWLNGREANGIIFTTMQKFEETDEPLSSRKNIIVMADEAHRSQYGFEEKVNPKTGKISIGNARRVRDALPKATYIGFTGTPIALEDRNTIEVFGNYIDIYDMTQAVEDGATVPIYYESRVIKLKLDQKILDQIDRKYDELADEAEPGAIKKSKQNLSKLESLLDRDEVITSLCTDIINHYETYRQYEQSGKAMVVGYSRPIAMDIYYKMLELRPDWEEKIAVVMTGNNQDPADWKPIIGNKLHKEELANKFKDNSSELKIVIVVDMWLTGFDVPSMSTMYIFKPMKGHNLMQAIARVNRVYKDKAGGLIVDYIGIASALKAAMNQYTDRDKKNYGDMDISDTAYKKFQEKLQVCREQFYGFDYHDFLVTESDLRRAELIRDGVDFMVQPTCEEKKKNFLKESLLMKQAFSLSKSLATAEELREEAYFETVRSLLNKLEGKEPLKLNEINQQINELLRQAVKSDGIINLFTDADKEFNLFNEKYLQEISRMPQKNLSIEILKKLIAEQVHLYRRTNLVKAQKFSDMLNRSMNSYLNGMLTNEEVIEELMKMAQDMANASKAGNALGLSDEEMAFYDALTRPEAVKDVYTNDQLVAMTRELTDQLRKSRTVDWNLKESARAGMRRMVKRLLHKYHYPPEGMADAMKTVLQQCEMWTDQMEA</sequence>
<dbReference type="RefSeq" id="WP_186501763.1">
    <property type="nucleotide sequence ID" value="NZ_JACOGK010000001.1"/>
</dbReference>
<dbReference type="CDD" id="cd18800">
    <property type="entry name" value="SF2_C_EcoR124I-like"/>
    <property type="match status" value="1"/>
</dbReference>
<evidence type="ECO:0000256" key="2">
    <source>
        <dbReference type="ARBA" id="ARBA00008598"/>
    </source>
</evidence>
<evidence type="ECO:0000313" key="13">
    <source>
        <dbReference type="EMBL" id="MBC3535703.1"/>
    </source>
</evidence>
<feature type="domain" description="Helicase ATP-binding" evidence="12">
    <location>
        <begin position="253"/>
        <end position="481"/>
    </location>
</feature>
<comment type="caution">
    <text evidence="13">The sequence shown here is derived from an EMBL/GenBank/DDBJ whole genome shotgun (WGS) entry which is preliminary data.</text>
</comment>
<evidence type="ECO:0000256" key="4">
    <source>
        <dbReference type="ARBA" id="ARBA00022722"/>
    </source>
</evidence>
<evidence type="ECO:0000256" key="9">
    <source>
        <dbReference type="ARBA" id="ARBA00022840"/>
    </source>
</evidence>
<reference evidence="13 14" key="1">
    <citation type="submission" date="2020-08" db="EMBL/GenBank/DDBJ databases">
        <authorList>
            <person name="Liu C."/>
            <person name="Sun Q."/>
        </authorList>
    </citation>
    <scope>NUCLEOTIDE SEQUENCE [LARGE SCALE GENOMIC DNA]</scope>
    <source>
        <strain evidence="13 14">NSJ-59</strain>
    </source>
</reference>
<name>A0ABR6VF66_9FIRM</name>
<keyword evidence="7 13" id="KW-0255">Endonuclease</keyword>
<evidence type="ECO:0000256" key="3">
    <source>
        <dbReference type="ARBA" id="ARBA00011296"/>
    </source>
</evidence>
<comment type="catalytic activity">
    <reaction evidence="1 11">
        <text>Endonucleolytic cleavage of DNA to give random double-stranded fragments with terminal 5'-phosphates, ATP is simultaneously hydrolyzed.</text>
        <dbReference type="EC" id="3.1.21.3"/>
    </reaction>
</comment>
<evidence type="ECO:0000256" key="7">
    <source>
        <dbReference type="ARBA" id="ARBA00022759"/>
    </source>
</evidence>
<dbReference type="CDD" id="cd22332">
    <property type="entry name" value="HsdR_N"/>
    <property type="match status" value="1"/>
</dbReference>
<keyword evidence="8 11" id="KW-0378">Hydrolase</keyword>
<dbReference type="Pfam" id="PF18766">
    <property type="entry name" value="SWI2_SNF2"/>
    <property type="match status" value="1"/>
</dbReference>
<evidence type="ECO:0000256" key="10">
    <source>
        <dbReference type="ARBA" id="ARBA00023125"/>
    </source>
</evidence>
<keyword evidence="9 11" id="KW-0067">ATP-binding</keyword>
<gene>
    <name evidence="13" type="ORF">H8J70_00275</name>
</gene>
<protein>
    <recommendedName>
        <fullName evidence="11">Type I restriction enzyme endonuclease subunit</fullName>
        <shortName evidence="11">R protein</shortName>
        <ecNumber evidence="11">3.1.21.3</ecNumber>
    </recommendedName>
    <alternativeName>
        <fullName evidence="11">Type-1 restriction enzyme R protein</fullName>
    </alternativeName>
</protein>
<keyword evidence="6 11" id="KW-0680">Restriction system</keyword>
<comment type="subunit">
    <text evidence="3 11">The type I restriction/modification system is composed of three polypeptides R, M and S.</text>
</comment>
<dbReference type="EMBL" id="JACOGK010000001">
    <property type="protein sequence ID" value="MBC3535703.1"/>
    <property type="molecule type" value="Genomic_DNA"/>
</dbReference>
<keyword evidence="5 11" id="KW-0547">Nucleotide-binding</keyword>
<dbReference type="InterPro" id="IPR007409">
    <property type="entry name" value="Restrct_endonuc_type1_HsdR_N"/>
</dbReference>